<evidence type="ECO:0000256" key="1">
    <source>
        <dbReference type="ARBA" id="ARBA00004479"/>
    </source>
</evidence>
<feature type="domain" description="Tyrosine specific protein phosphatases" evidence="20">
    <location>
        <begin position="1962"/>
        <end position="2035"/>
    </location>
</feature>
<feature type="domain" description="Tyrosine specific protein phosphatases" evidence="20">
    <location>
        <begin position="1673"/>
        <end position="1744"/>
    </location>
</feature>
<feature type="compositionally biased region" description="Pro residues" evidence="16">
    <location>
        <begin position="1370"/>
        <end position="1384"/>
    </location>
</feature>
<dbReference type="InterPro" id="IPR007110">
    <property type="entry name" value="Ig-like_dom"/>
</dbReference>
<feature type="compositionally biased region" description="Polar residues" evidence="16">
    <location>
        <begin position="523"/>
        <end position="542"/>
    </location>
</feature>
<comment type="catalytic activity">
    <reaction evidence="15">
        <text>O-phospho-L-tyrosyl-[protein] + H2O = L-tyrosyl-[protein] + phosphate</text>
        <dbReference type="Rhea" id="RHEA:10684"/>
        <dbReference type="Rhea" id="RHEA-COMP:10136"/>
        <dbReference type="Rhea" id="RHEA-COMP:20101"/>
        <dbReference type="ChEBI" id="CHEBI:15377"/>
        <dbReference type="ChEBI" id="CHEBI:43474"/>
        <dbReference type="ChEBI" id="CHEBI:46858"/>
        <dbReference type="ChEBI" id="CHEBI:61978"/>
        <dbReference type="EC" id="3.1.3.48"/>
    </reaction>
</comment>
<accession>A0A6J2Y4U6</accession>
<feature type="domain" description="Fibronectin type-III" evidence="22">
    <location>
        <begin position="829"/>
        <end position="927"/>
    </location>
</feature>
<dbReference type="FunFam" id="2.60.40.10:FF:001111">
    <property type="entry name" value="tyrosine-protein phosphatase Lar isoform X1"/>
    <property type="match status" value="1"/>
</dbReference>
<dbReference type="PRINTS" id="PR00014">
    <property type="entry name" value="FNTYPEIII"/>
</dbReference>
<feature type="domain" description="Fibronectin type-III" evidence="22">
    <location>
        <begin position="1127"/>
        <end position="1229"/>
    </location>
</feature>
<dbReference type="FunFam" id="3.90.190.10:FF:000001">
    <property type="entry name" value="Receptor-type tyrosine-protein phosphatase F isoform A"/>
    <property type="match status" value="1"/>
</dbReference>
<keyword evidence="6" id="KW-0677">Repeat</keyword>
<proteinExistence type="inferred from homology"/>
<dbReference type="CTD" id="104121"/>
<feature type="domain" description="Ig-like" evidence="21">
    <location>
        <begin position="147"/>
        <end position="236"/>
    </location>
</feature>
<keyword evidence="4 17" id="KW-0812">Transmembrane</keyword>
<dbReference type="SUPFAM" id="SSF48726">
    <property type="entry name" value="Immunoglobulin"/>
    <property type="match status" value="3"/>
</dbReference>
<evidence type="ECO:0000256" key="18">
    <source>
        <dbReference type="SAM" id="SignalP"/>
    </source>
</evidence>
<dbReference type="SMART" id="SM00404">
    <property type="entry name" value="PTPc_motif"/>
    <property type="match status" value="2"/>
</dbReference>
<dbReference type="SMART" id="SM00408">
    <property type="entry name" value="IGc2"/>
    <property type="match status" value="3"/>
</dbReference>
<feature type="domain" description="Fibronectin type-III" evidence="22">
    <location>
        <begin position="1027"/>
        <end position="1125"/>
    </location>
</feature>
<evidence type="ECO:0000259" key="19">
    <source>
        <dbReference type="PROSITE" id="PS50055"/>
    </source>
</evidence>
<keyword evidence="7" id="KW-0378">Hydrolase</keyword>
<dbReference type="SUPFAM" id="SSF49265">
    <property type="entry name" value="Fibronectin type III"/>
    <property type="match status" value="6"/>
</dbReference>
<name>A0A6J2Y4U6_SITOR</name>
<evidence type="ECO:0000256" key="15">
    <source>
        <dbReference type="ARBA" id="ARBA00051722"/>
    </source>
</evidence>
<feature type="domain" description="Fibronectin type-III" evidence="22">
    <location>
        <begin position="337"/>
        <end position="427"/>
    </location>
</feature>
<evidence type="ECO:0000256" key="14">
    <source>
        <dbReference type="ARBA" id="ARBA00023319"/>
    </source>
</evidence>
<feature type="domain" description="Fibronectin type-III" evidence="22">
    <location>
        <begin position="434"/>
        <end position="528"/>
    </location>
</feature>
<dbReference type="GO" id="GO:0009653">
    <property type="term" value="P:anatomical structure morphogenesis"/>
    <property type="evidence" value="ECO:0007669"/>
    <property type="project" value="UniProtKB-ARBA"/>
</dbReference>
<keyword evidence="11" id="KW-1015">Disulfide bond</keyword>
<dbReference type="InterPro" id="IPR029021">
    <property type="entry name" value="Prot-tyrosine_phosphatase-like"/>
</dbReference>
<dbReference type="Proteomes" id="UP000504635">
    <property type="component" value="Unplaced"/>
</dbReference>
<dbReference type="SMART" id="SM00409">
    <property type="entry name" value="IG"/>
    <property type="match status" value="3"/>
</dbReference>
<evidence type="ECO:0000256" key="5">
    <source>
        <dbReference type="ARBA" id="ARBA00022729"/>
    </source>
</evidence>
<keyword evidence="9 17" id="KW-1133">Transmembrane helix</keyword>
<dbReference type="PROSITE" id="PS00383">
    <property type="entry name" value="TYR_PHOSPHATASE_1"/>
    <property type="match status" value="2"/>
</dbReference>
<dbReference type="InterPro" id="IPR036116">
    <property type="entry name" value="FN3_sf"/>
</dbReference>
<feature type="transmembrane region" description="Helical" evidence="17">
    <location>
        <begin position="1402"/>
        <end position="1425"/>
    </location>
</feature>
<feature type="domain" description="Tyrosine-protein phosphatase" evidence="19">
    <location>
        <begin position="1785"/>
        <end position="2044"/>
    </location>
</feature>
<dbReference type="Pfam" id="PF00041">
    <property type="entry name" value="fn3"/>
    <property type="match status" value="9"/>
</dbReference>
<feature type="domain" description="Fibronectin type-III" evidence="22">
    <location>
        <begin position="930"/>
        <end position="1023"/>
    </location>
</feature>
<feature type="domain" description="Fibronectin type-III" evidence="22">
    <location>
        <begin position="628"/>
        <end position="723"/>
    </location>
</feature>
<dbReference type="InterPro" id="IPR050713">
    <property type="entry name" value="RTP_Phos/Ushers"/>
</dbReference>
<dbReference type="Pfam" id="PF07679">
    <property type="entry name" value="I-set"/>
    <property type="match status" value="1"/>
</dbReference>
<reference evidence="24" key="1">
    <citation type="submission" date="2025-08" db="UniProtKB">
        <authorList>
            <consortium name="RefSeq"/>
        </authorList>
    </citation>
    <scope>IDENTIFICATION</scope>
    <source>
        <tissue evidence="24">Gonads</tissue>
    </source>
</reference>
<comment type="subcellular location">
    <subcellularLocation>
        <location evidence="1">Membrane</location>
        <topology evidence="1">Single-pass type I membrane protein</topology>
    </subcellularLocation>
</comment>
<dbReference type="EC" id="3.1.3.48" evidence="3"/>
<dbReference type="InterPro" id="IPR003595">
    <property type="entry name" value="Tyr_Pase_cat"/>
</dbReference>
<evidence type="ECO:0000256" key="3">
    <source>
        <dbReference type="ARBA" id="ARBA00013064"/>
    </source>
</evidence>
<dbReference type="InterPro" id="IPR003598">
    <property type="entry name" value="Ig_sub2"/>
</dbReference>
<evidence type="ECO:0000256" key="6">
    <source>
        <dbReference type="ARBA" id="ARBA00022737"/>
    </source>
</evidence>
<keyword evidence="5 18" id="KW-0732">Signal</keyword>
<dbReference type="SMART" id="SM00060">
    <property type="entry name" value="FN3"/>
    <property type="match status" value="9"/>
</dbReference>
<dbReference type="Gene3D" id="3.90.190.10">
    <property type="entry name" value="Protein tyrosine phosphatase superfamily"/>
    <property type="match status" value="2"/>
</dbReference>
<keyword evidence="12" id="KW-0675">Receptor</keyword>
<feature type="domain" description="Fibronectin type-III" evidence="22">
    <location>
        <begin position="532"/>
        <end position="623"/>
    </location>
</feature>
<dbReference type="SUPFAM" id="SSF52799">
    <property type="entry name" value="(Phosphotyrosine protein) phosphatases II"/>
    <property type="match status" value="2"/>
</dbReference>
<evidence type="ECO:0000256" key="11">
    <source>
        <dbReference type="ARBA" id="ARBA00023157"/>
    </source>
</evidence>
<dbReference type="KEGG" id="soy:115884406"/>
<dbReference type="RefSeq" id="XP_030758823.1">
    <property type="nucleotide sequence ID" value="XM_030902963.1"/>
</dbReference>
<dbReference type="InterPro" id="IPR003961">
    <property type="entry name" value="FN3_dom"/>
</dbReference>
<dbReference type="Pfam" id="PF13927">
    <property type="entry name" value="Ig_3"/>
    <property type="match status" value="2"/>
</dbReference>
<evidence type="ECO:0000256" key="8">
    <source>
        <dbReference type="ARBA" id="ARBA00022912"/>
    </source>
</evidence>
<dbReference type="CDD" id="cd14553">
    <property type="entry name" value="R-PTPc-LAR-1"/>
    <property type="match status" value="1"/>
</dbReference>
<dbReference type="InterPro" id="IPR013098">
    <property type="entry name" value="Ig_I-set"/>
</dbReference>
<dbReference type="FunFam" id="2.60.40.10:FF:000010">
    <property type="entry name" value="receptor-type tyrosine-protein phosphatase delta isoform X1"/>
    <property type="match status" value="1"/>
</dbReference>
<dbReference type="FunFam" id="2.60.40.10:FF:000023">
    <property type="entry name" value="receptor-type tyrosine-protein phosphatase delta isoform X2"/>
    <property type="match status" value="1"/>
</dbReference>
<dbReference type="PROSITE" id="PS50853">
    <property type="entry name" value="FN3"/>
    <property type="match status" value="9"/>
</dbReference>
<evidence type="ECO:0000313" key="24">
    <source>
        <dbReference type="RefSeq" id="XP_030758823.1"/>
    </source>
</evidence>
<dbReference type="GO" id="GO:0004725">
    <property type="term" value="F:protein tyrosine phosphatase activity"/>
    <property type="evidence" value="ECO:0007669"/>
    <property type="project" value="UniProtKB-EC"/>
</dbReference>
<dbReference type="PRINTS" id="PR00700">
    <property type="entry name" value="PRTYPHPHTASE"/>
</dbReference>
<evidence type="ECO:0000259" key="20">
    <source>
        <dbReference type="PROSITE" id="PS50056"/>
    </source>
</evidence>
<feature type="domain" description="Tyrosine-protein phosphatase" evidence="19">
    <location>
        <begin position="1497"/>
        <end position="1753"/>
    </location>
</feature>
<evidence type="ECO:0000256" key="9">
    <source>
        <dbReference type="ARBA" id="ARBA00022989"/>
    </source>
</evidence>
<dbReference type="InterPro" id="IPR000387">
    <property type="entry name" value="Tyr_Pase_dom"/>
</dbReference>
<evidence type="ECO:0000259" key="22">
    <source>
        <dbReference type="PROSITE" id="PS50853"/>
    </source>
</evidence>
<dbReference type="GO" id="GO:0048666">
    <property type="term" value="P:neuron development"/>
    <property type="evidence" value="ECO:0007669"/>
    <property type="project" value="UniProtKB-ARBA"/>
</dbReference>
<dbReference type="InterPro" id="IPR003599">
    <property type="entry name" value="Ig_sub"/>
</dbReference>
<dbReference type="FunFam" id="2.60.40.10:FF:001130">
    <property type="entry name" value="tyrosine-protein phosphatase Lar isoform X3"/>
    <property type="match status" value="1"/>
</dbReference>
<dbReference type="OrthoDB" id="10253954at2759"/>
<dbReference type="SMART" id="SM00194">
    <property type="entry name" value="PTPc"/>
    <property type="match status" value="2"/>
</dbReference>
<dbReference type="PROSITE" id="PS50835">
    <property type="entry name" value="IG_LIKE"/>
    <property type="match status" value="3"/>
</dbReference>
<dbReference type="InterPro" id="IPR016130">
    <property type="entry name" value="Tyr_Pase_AS"/>
</dbReference>
<keyword evidence="23" id="KW-1185">Reference proteome</keyword>
<dbReference type="InParanoid" id="A0A6J2Y4U6"/>
<dbReference type="GO" id="GO:0016020">
    <property type="term" value="C:membrane"/>
    <property type="evidence" value="ECO:0007669"/>
    <property type="project" value="UniProtKB-SubCell"/>
</dbReference>
<sequence>MGAMLKYPRGQFMTFLVLLVLGQVCSNGNYSDSPFIQYMTHPPEIITKPRNQQVRAGGIAGFYCKARGNPLPQIQWRKNGKKVSGSQTRYQVKDFADGGALLRIEPVKAGRDDATYECVAENGGADPVSADATLQVFEVDKLPPGFPQITESPQNNKVVEIGHNTLLNCAATGNPPPKITWLKNMLPINLTVNPRYSIRDDKPGSLQIRNSEEKDHGKYECVAENSIGTDYSKFATLYVKVRRVPPTFSIPPPPLSEVKLGDDLNLTCVAVGSPMPFVKWRKGATEELTPEENIPIGKNTLELKKIEASANYTCTAASALGNVETVAQVKVQSLPGPPTNVRVSEITATSVRLTWSYPGPEDLQYYVIQFKPKYANQAYSEISGIITMYYSVRNLSPYTEYEMYVIAVNNIGRGPPSAPAVVTTGETGAKPGTAPRNVQVRPLSSSTMVIQWDEPETPNGQVTGYKVYYTTNAQLSMAQWESQVVDNNQLTTISDLTPHTIYTIRVQAFTSVGPGPLSPPVQVKTQQGVPTQPSNLRSSDIGESSVTLQWSRPTHSGESIVSYELYWNDTYAKEKHHRRIPISESYTLTGLYPNTLYYVWLAARSQRGEGATTPAIPVRTKQYVPGAPPSNVQGEAVSPTAIRVWWDPPPVNRSNGNIVYYKLYFVEADRSDSEATITKLNATTNFLLDELKRWTTYRIWVLAGTSVGDGPASYPFTVQTHEDVPGNPQDVKVTPINSTTIKVNWKPPQIRDRNGIILGYHVHVQEVKEESKNFLNEPIRIEVSGDSVLELNISSLQPDTTYAVQVAALTRKGDGDRSNPVKIKTPGGVPNRPELTIKTLEREPTVTIELEWMKPSQIYGELKGYRLRYGVKEQLLKDVQLKGTSTQKYRINDLERGVEYEFRVAGINNIGTGQENIQYLHTPEGPPTGPPTNITYRFQTPDVVCVTWDPPTREHRNGQIVKYDIEFHKKSDHNNIIVRNVTKTKAVFTNLEENTEYVFHIKAYTNQGAGPNSEKQTIQTDKDIGRAPMAVKAVATSESSVEVWWEAVPSRNKVIGYQIFYTMTAVEDLDEWQQKSVSLTTSADLVNLEKYAQYAIAVAARLKGGGLGVALGRLSEKVTAKVKPEDVPLNLRAHEVTTHSMTLSWSPPIRLNPIKYKISFDAIKEFVDSQGITQTQNIPRVEVILGDDIKSHTINELSPFTTYNVNVSAIPSDNSYRPPTKITVTTQMAAPQPMVKPDFYGVVNGEEIHVILPQASEEYGPISHYYLIVVPEDKSTIHMNPDQFLTNDLIANIEKVPEEPNLPYIAAKFPQRSIPYTFHLGTGESTDGLVNYKLQHGKRYRIFVRAVVDTPQKHLYTSSPFSEFLSLDMHPPPPGDPPIRPNPNAPTDNDVKVSSQRKEATYLWIIGPIITAMLLCSILVLLFILRRRRQPCKAPDQAAVTKPLIPADLNSSIAPSDPVEMRRLNFQTPAMISHPPIPVSELANHIERLKANDNLKFSQEYESIEPGQTFTWEFSNMDANKPKNRYANVISYDHSRVILPTEDGRRGSDYINANYCDGYRKHNAYVATQGPLPDTFGDFWRMCWELKAATIVMMTKLEERTRIKCDQYWPSRGTELYGTCMSVTITDVQELATYCIRTFQIQKDGYPEGREVKQLQFTAWPDHGVPDHPAPFLQFLRRVRSLNPPDAGPIVVHCSAGVGRTGCFIVIDSMLERMRHEKTVDIYGHVTCLRAQRNYMVQTEDQYIFIHDALLEAYICGLTEVPARNLHSHIQKLMQLEPGENITGMEHEFKKLSNIKTDSLRFVTANLPCNKHKNRLVHILPYESTRVCLQPIRNVEGSDYINASFLDGYRYRKAYIATQGPLPDTTDDLWRMLWEHNSTIIVMLTKLKEMGREKCHQYWPSDRSVRYGCYVVDPIAEYNMPQYILREFKVTDARDGSSRTMRQFQFTDWPEQGVPKSGDGFIDFIGQVHKTKEQFGQDGPITVHCSAGVGRTGVFITLSIVLERMQYEGVVDVFQTARILRTQRPAMVQTEDQYQFCYRAALEYLGSFDHYTN</sequence>
<dbReference type="FunFam" id="2.60.40.10:FF:001564">
    <property type="entry name" value="tyrosine-protein phosphatase Lar isoform X4"/>
    <property type="match status" value="1"/>
</dbReference>
<evidence type="ECO:0000256" key="17">
    <source>
        <dbReference type="SAM" id="Phobius"/>
    </source>
</evidence>
<dbReference type="FunCoup" id="A0A6J2Y4U6">
    <property type="interactions" value="267"/>
</dbReference>
<dbReference type="Gene3D" id="2.60.40.10">
    <property type="entry name" value="Immunoglobulins"/>
    <property type="match status" value="12"/>
</dbReference>
<feature type="chain" id="PRO_5026959030" description="protein-tyrosine-phosphatase" evidence="18">
    <location>
        <begin position="27"/>
        <end position="2053"/>
    </location>
</feature>
<evidence type="ECO:0000256" key="7">
    <source>
        <dbReference type="ARBA" id="ARBA00022801"/>
    </source>
</evidence>
<dbReference type="GeneID" id="115884406"/>
<keyword evidence="8" id="KW-0904">Protein phosphatase</keyword>
<keyword evidence="14" id="KW-0393">Immunoglobulin domain</keyword>
<gene>
    <name evidence="24" type="primary">LOC115884406</name>
</gene>
<dbReference type="PANTHER" id="PTHR46957">
    <property type="entry name" value="CYTOKINE RECEPTOR"/>
    <property type="match status" value="1"/>
</dbReference>
<feature type="domain" description="Ig-like" evidence="21">
    <location>
        <begin position="43"/>
        <end position="135"/>
    </location>
</feature>
<keyword evidence="10 17" id="KW-0472">Membrane</keyword>
<evidence type="ECO:0000313" key="23">
    <source>
        <dbReference type="Proteomes" id="UP000504635"/>
    </source>
</evidence>
<dbReference type="Pfam" id="PF00102">
    <property type="entry name" value="Y_phosphatase"/>
    <property type="match status" value="2"/>
</dbReference>
<dbReference type="InterPro" id="IPR000242">
    <property type="entry name" value="PTP_cat"/>
</dbReference>
<feature type="region of interest" description="Disordered" evidence="16">
    <location>
        <begin position="1366"/>
        <end position="1391"/>
    </location>
</feature>
<feature type="domain" description="Ig-like" evidence="21">
    <location>
        <begin position="246"/>
        <end position="332"/>
    </location>
</feature>
<dbReference type="CDD" id="cd00063">
    <property type="entry name" value="FN3"/>
    <property type="match status" value="9"/>
</dbReference>
<comment type="similarity">
    <text evidence="2">Belongs to the protein-tyrosine phosphatase family. Receptor class 2A subfamily.</text>
</comment>
<evidence type="ECO:0000256" key="10">
    <source>
        <dbReference type="ARBA" id="ARBA00023136"/>
    </source>
</evidence>
<evidence type="ECO:0000256" key="16">
    <source>
        <dbReference type="SAM" id="MobiDB-lite"/>
    </source>
</evidence>
<dbReference type="FunFam" id="2.60.40.10:FF:001015">
    <property type="entry name" value="tyrosine-protein phosphatase Lar isoform X4"/>
    <property type="match status" value="1"/>
</dbReference>
<dbReference type="FunFam" id="2.60.40.10:FF:001197">
    <property type="entry name" value="tyrosine-protein phosphatase Lar isoform X1"/>
    <property type="match status" value="1"/>
</dbReference>
<dbReference type="InterPro" id="IPR036179">
    <property type="entry name" value="Ig-like_dom_sf"/>
</dbReference>
<evidence type="ECO:0000256" key="13">
    <source>
        <dbReference type="ARBA" id="ARBA00023180"/>
    </source>
</evidence>
<dbReference type="FunFam" id="2.60.40.10:FF:000189">
    <property type="entry name" value="Neogenin isoform 3"/>
    <property type="match status" value="1"/>
</dbReference>
<evidence type="ECO:0000259" key="21">
    <source>
        <dbReference type="PROSITE" id="PS50835"/>
    </source>
</evidence>
<evidence type="ECO:0000256" key="4">
    <source>
        <dbReference type="ARBA" id="ARBA00022692"/>
    </source>
</evidence>
<protein>
    <recommendedName>
        <fullName evidence="3">protein-tyrosine-phosphatase</fullName>
        <ecNumber evidence="3">3.1.3.48</ecNumber>
    </recommendedName>
</protein>
<dbReference type="FunFam" id="3.90.190.10:FF:000002">
    <property type="entry name" value="receptor-type tyrosine-protein phosphatase delta isoform X2"/>
    <property type="match status" value="1"/>
</dbReference>
<dbReference type="FunFam" id="2.60.40.10:FF:001000">
    <property type="entry name" value="tyrosine-protein phosphatase Lar isoform X3"/>
    <property type="match status" value="1"/>
</dbReference>
<dbReference type="InterPro" id="IPR013783">
    <property type="entry name" value="Ig-like_fold"/>
</dbReference>
<dbReference type="PROSITE" id="PS50055">
    <property type="entry name" value="TYR_PHOSPHATASE_PTP"/>
    <property type="match status" value="2"/>
</dbReference>
<dbReference type="PROSITE" id="PS50056">
    <property type="entry name" value="TYR_PHOSPHATASE_2"/>
    <property type="match status" value="2"/>
</dbReference>
<dbReference type="PANTHER" id="PTHR46957:SF6">
    <property type="entry name" value="PROTEIN-TYROSINE-PHOSPHATASE"/>
    <property type="match status" value="1"/>
</dbReference>
<keyword evidence="13" id="KW-0325">Glycoprotein</keyword>
<feature type="signal peptide" evidence="18">
    <location>
        <begin position="1"/>
        <end position="26"/>
    </location>
</feature>
<organism evidence="23 24">
    <name type="scientific">Sitophilus oryzae</name>
    <name type="common">Rice weevil</name>
    <name type="synonym">Curculio oryzae</name>
    <dbReference type="NCBI Taxonomy" id="7048"/>
    <lineage>
        <taxon>Eukaryota</taxon>
        <taxon>Metazoa</taxon>
        <taxon>Ecdysozoa</taxon>
        <taxon>Arthropoda</taxon>
        <taxon>Hexapoda</taxon>
        <taxon>Insecta</taxon>
        <taxon>Pterygota</taxon>
        <taxon>Neoptera</taxon>
        <taxon>Endopterygota</taxon>
        <taxon>Coleoptera</taxon>
        <taxon>Polyphaga</taxon>
        <taxon>Cucujiformia</taxon>
        <taxon>Curculionidae</taxon>
        <taxon>Dryophthorinae</taxon>
        <taxon>Sitophilus</taxon>
    </lineage>
</organism>
<feature type="region of interest" description="Disordered" evidence="16">
    <location>
        <begin position="522"/>
        <end position="542"/>
    </location>
</feature>
<dbReference type="FunFam" id="2.60.40.10:FF:000028">
    <property type="entry name" value="Neuronal cell adhesion molecule"/>
    <property type="match status" value="2"/>
</dbReference>
<evidence type="ECO:0000256" key="2">
    <source>
        <dbReference type="ARBA" id="ARBA00010504"/>
    </source>
</evidence>
<evidence type="ECO:0000256" key="12">
    <source>
        <dbReference type="ARBA" id="ARBA00023170"/>
    </source>
</evidence>
<feature type="domain" description="Fibronectin type-III" evidence="22">
    <location>
        <begin position="727"/>
        <end position="828"/>
    </location>
</feature>